<evidence type="ECO:0000313" key="5">
    <source>
        <dbReference type="EMBL" id="KAG6372849.1"/>
    </source>
</evidence>
<comment type="caution">
    <text evidence="5">The sequence shown here is derived from an EMBL/GenBank/DDBJ whole genome shotgun (WGS) entry which is preliminary data.</text>
</comment>
<gene>
    <name evidence="5" type="ORF">JVT61DRAFT_7281</name>
</gene>
<comment type="function">
    <text evidence="1">Substrate recognition and binding subunit of the essential mitochondrial processing protease (MPP), which cleaves the mitochondrial sequence off newly imported precursors proteins.</text>
</comment>
<evidence type="ECO:0000256" key="2">
    <source>
        <dbReference type="ARBA" id="ARBA00007261"/>
    </source>
</evidence>
<dbReference type="GO" id="GO:0006627">
    <property type="term" value="P:protein processing involved in protein targeting to mitochondrion"/>
    <property type="evidence" value="ECO:0007669"/>
    <property type="project" value="TreeGrafter"/>
</dbReference>
<dbReference type="Proteomes" id="UP000683000">
    <property type="component" value="Unassembled WGS sequence"/>
</dbReference>
<dbReference type="InterPro" id="IPR007863">
    <property type="entry name" value="Peptidase_M16_C"/>
</dbReference>
<dbReference type="EMBL" id="JAGFBS010000025">
    <property type="protein sequence ID" value="KAG6372849.1"/>
    <property type="molecule type" value="Genomic_DNA"/>
</dbReference>
<accession>A0A8I2YIC6</accession>
<keyword evidence="3" id="KW-0732">Signal</keyword>
<protein>
    <recommendedName>
        <fullName evidence="4">Peptidase M16 C-terminal domain-containing protein</fullName>
    </recommendedName>
</protein>
<dbReference type="Gene3D" id="3.30.830.10">
    <property type="entry name" value="Metalloenzyme, LuxS/M16 peptidase-like"/>
    <property type="match status" value="1"/>
</dbReference>
<organism evidence="5 6">
    <name type="scientific">Boletus reticuloceps</name>
    <dbReference type="NCBI Taxonomy" id="495285"/>
    <lineage>
        <taxon>Eukaryota</taxon>
        <taxon>Fungi</taxon>
        <taxon>Dikarya</taxon>
        <taxon>Basidiomycota</taxon>
        <taxon>Agaricomycotina</taxon>
        <taxon>Agaricomycetes</taxon>
        <taxon>Agaricomycetidae</taxon>
        <taxon>Boletales</taxon>
        <taxon>Boletineae</taxon>
        <taxon>Boletaceae</taxon>
        <taxon>Boletoideae</taxon>
        <taxon>Boletus</taxon>
    </lineage>
</organism>
<keyword evidence="6" id="KW-1185">Reference proteome</keyword>
<reference evidence="5" key="1">
    <citation type="submission" date="2021-03" db="EMBL/GenBank/DDBJ databases">
        <title>Evolutionary innovations through gain and loss of genes in the ectomycorrhizal Boletales.</title>
        <authorList>
            <person name="Wu G."/>
            <person name="Miyauchi S."/>
            <person name="Morin E."/>
            <person name="Yang Z.-L."/>
            <person name="Xu J."/>
            <person name="Martin F.M."/>
        </authorList>
    </citation>
    <scope>NUCLEOTIDE SEQUENCE</scope>
    <source>
        <strain evidence="5">BR01</strain>
    </source>
</reference>
<proteinExistence type="inferred from homology"/>
<feature type="domain" description="Peptidase M16 C-terminal" evidence="4">
    <location>
        <begin position="72"/>
        <end position="233"/>
    </location>
</feature>
<dbReference type="PANTHER" id="PTHR11851">
    <property type="entry name" value="METALLOPROTEASE"/>
    <property type="match status" value="1"/>
</dbReference>
<dbReference type="OrthoDB" id="277191at2759"/>
<comment type="similarity">
    <text evidence="2">Belongs to the peptidase M16 family.</text>
</comment>
<feature type="signal peptide" evidence="3">
    <location>
        <begin position="1"/>
        <end position="22"/>
    </location>
</feature>
<dbReference type="GO" id="GO:0005739">
    <property type="term" value="C:mitochondrion"/>
    <property type="evidence" value="ECO:0007669"/>
    <property type="project" value="TreeGrafter"/>
</dbReference>
<evidence type="ECO:0000259" key="4">
    <source>
        <dbReference type="Pfam" id="PF05193"/>
    </source>
</evidence>
<dbReference type="Pfam" id="PF05193">
    <property type="entry name" value="Peptidase_M16_C"/>
    <property type="match status" value="1"/>
</dbReference>
<evidence type="ECO:0000313" key="6">
    <source>
        <dbReference type="Proteomes" id="UP000683000"/>
    </source>
</evidence>
<dbReference type="PANTHER" id="PTHR11851:SF49">
    <property type="entry name" value="MITOCHONDRIAL-PROCESSING PEPTIDASE SUBUNIT ALPHA"/>
    <property type="match status" value="1"/>
</dbReference>
<feature type="chain" id="PRO_5034853143" description="Peptidase M16 C-terminal domain-containing protein" evidence="3">
    <location>
        <begin position="23"/>
        <end position="287"/>
    </location>
</feature>
<evidence type="ECO:0000256" key="3">
    <source>
        <dbReference type="SAM" id="SignalP"/>
    </source>
</evidence>
<dbReference type="InterPro" id="IPR050361">
    <property type="entry name" value="MPP/UQCRC_Complex"/>
</dbReference>
<sequence>MSSCCPFPQSPVLCILAHPCLCHLAIMHARAVAPSSTNLKSLQLTLLGDPCHIERHRSLVAPAMSIQMVGLITGDLLRHCTFDWYCPDCMVIAGAGMQHEQLVEPVDRHFSTLKPLPSSTATLSTVIYSSNSSSYLYPTSTSRDVPSPLNPLLQYVGGVRHIPSTATDFNHLYLTLEGIGIHDNTLVMILEVGAASQQSWKGNVFRLYTHILNHFPQIDHCASFHHIYTDPSLDCGRSLYLTSRNSKHHHSLAAPTTSIRTVDFAHPPTLSIRVVGLSLPVLSRRGP</sequence>
<name>A0A8I2YIC6_9AGAM</name>
<dbReference type="AlphaFoldDB" id="A0A8I2YIC6"/>
<evidence type="ECO:0000256" key="1">
    <source>
        <dbReference type="ARBA" id="ARBA00002123"/>
    </source>
</evidence>